<dbReference type="AlphaFoldDB" id="A0A918N739"/>
<evidence type="ECO:0000313" key="3">
    <source>
        <dbReference type="Proteomes" id="UP000645555"/>
    </source>
</evidence>
<name>A0A918N739_9ACTN</name>
<proteinExistence type="predicted"/>
<keyword evidence="1" id="KW-1133">Transmembrane helix</keyword>
<reference evidence="2" key="2">
    <citation type="submission" date="2020-09" db="EMBL/GenBank/DDBJ databases">
        <authorList>
            <person name="Sun Q."/>
            <person name="Ohkuma M."/>
        </authorList>
    </citation>
    <scope>NUCLEOTIDE SEQUENCE</scope>
    <source>
        <strain evidence="2">JCM 4956</strain>
    </source>
</reference>
<reference evidence="2" key="1">
    <citation type="journal article" date="2014" name="Int. J. Syst. Evol. Microbiol.">
        <title>Complete genome sequence of Corynebacterium casei LMG S-19264T (=DSM 44701T), isolated from a smear-ripened cheese.</title>
        <authorList>
            <consortium name="US DOE Joint Genome Institute (JGI-PGF)"/>
            <person name="Walter F."/>
            <person name="Albersmeier A."/>
            <person name="Kalinowski J."/>
            <person name="Ruckert C."/>
        </authorList>
    </citation>
    <scope>NUCLEOTIDE SEQUENCE</scope>
    <source>
        <strain evidence="2">JCM 4956</strain>
    </source>
</reference>
<dbReference type="Proteomes" id="UP000645555">
    <property type="component" value="Unassembled WGS sequence"/>
</dbReference>
<keyword evidence="1" id="KW-0812">Transmembrane</keyword>
<accession>A0A918N739</accession>
<dbReference type="EMBL" id="BMWD01000001">
    <property type="protein sequence ID" value="GGX41603.1"/>
    <property type="molecule type" value="Genomic_DNA"/>
</dbReference>
<organism evidence="2 3">
    <name type="scientific">Streptomyces fructofermentans</name>
    <dbReference type="NCBI Taxonomy" id="152141"/>
    <lineage>
        <taxon>Bacteria</taxon>
        <taxon>Bacillati</taxon>
        <taxon>Actinomycetota</taxon>
        <taxon>Actinomycetes</taxon>
        <taxon>Kitasatosporales</taxon>
        <taxon>Streptomycetaceae</taxon>
        <taxon>Streptomyces</taxon>
    </lineage>
</organism>
<dbReference type="RefSeq" id="WP_190033632.1">
    <property type="nucleotide sequence ID" value="NZ_BMWD01000001.1"/>
</dbReference>
<protein>
    <submittedName>
        <fullName evidence="2">Uncharacterized protein</fullName>
    </submittedName>
</protein>
<feature type="transmembrane region" description="Helical" evidence="1">
    <location>
        <begin position="107"/>
        <end position="124"/>
    </location>
</feature>
<evidence type="ECO:0000313" key="2">
    <source>
        <dbReference type="EMBL" id="GGX41603.1"/>
    </source>
</evidence>
<keyword evidence="3" id="KW-1185">Reference proteome</keyword>
<gene>
    <name evidence="2" type="ORF">GCM10010515_05710</name>
</gene>
<keyword evidence="1" id="KW-0472">Membrane</keyword>
<feature type="transmembrane region" description="Helical" evidence="1">
    <location>
        <begin position="21"/>
        <end position="40"/>
    </location>
</feature>
<comment type="caution">
    <text evidence="2">The sequence shown here is derived from an EMBL/GenBank/DDBJ whole genome shotgun (WGS) entry which is preliminary data.</text>
</comment>
<evidence type="ECO:0000256" key="1">
    <source>
        <dbReference type="SAM" id="Phobius"/>
    </source>
</evidence>
<sequence length="261" mass="27338">MSERKSVGRGGRGPYRALNGWASPVGVVAFVVLLLVNPFGLTAGQVFGGAVVLSVGVAGVNLLLGRWERAPRWTGRIPPPGRLAARLFSRHGGTSAQSPSPWGRARLAAVGFLLFGVPAGFMGWEARAEDRILRGLREHGHRTDATVVAVSGRSEEGSANSLTVRFDASSGSVRADIDVEGGSGADPTPGTRVPVVHDPSDPAVVRHVDRLDGREADGIRHGSVVFSVLAAGFLVGTCREVVRARQRTAVGRTPDTPHPAA</sequence>
<feature type="transmembrane region" description="Helical" evidence="1">
    <location>
        <begin position="46"/>
        <end position="64"/>
    </location>
</feature>